<dbReference type="GO" id="GO:0007156">
    <property type="term" value="P:homophilic cell adhesion via plasma membrane adhesion molecules"/>
    <property type="evidence" value="ECO:0007669"/>
    <property type="project" value="TreeGrafter"/>
</dbReference>
<feature type="domain" description="Ig-like" evidence="3">
    <location>
        <begin position="336"/>
        <end position="413"/>
    </location>
</feature>
<evidence type="ECO:0000256" key="2">
    <source>
        <dbReference type="ARBA" id="ARBA00023319"/>
    </source>
</evidence>
<dbReference type="PANTHER" id="PTHR10075">
    <property type="entry name" value="BASIGIN RELATED"/>
    <property type="match status" value="1"/>
</dbReference>
<dbReference type="InterPro" id="IPR013098">
    <property type="entry name" value="Ig_I-set"/>
</dbReference>
<keyword evidence="5" id="KW-1185">Reference proteome</keyword>
<dbReference type="AlphaFoldDB" id="A0A504Y9A2"/>
<feature type="domain" description="Ig-like" evidence="3">
    <location>
        <begin position="1014"/>
        <end position="1066"/>
    </location>
</feature>
<dbReference type="SMART" id="SM00409">
    <property type="entry name" value="IG"/>
    <property type="match status" value="10"/>
</dbReference>
<dbReference type="Gene3D" id="2.60.40.10">
    <property type="entry name" value="Immunoglobulins"/>
    <property type="match status" value="11"/>
</dbReference>
<feature type="domain" description="Ig-like" evidence="3">
    <location>
        <begin position="548"/>
        <end position="640"/>
    </location>
</feature>
<keyword evidence="1" id="KW-1015">Disulfide bond</keyword>
<dbReference type="Pfam" id="PF13927">
    <property type="entry name" value="Ig_3"/>
    <property type="match status" value="4"/>
</dbReference>
<dbReference type="SMART" id="SM00408">
    <property type="entry name" value="IGc2"/>
    <property type="match status" value="11"/>
</dbReference>
<feature type="domain" description="Ig-like" evidence="3">
    <location>
        <begin position="909"/>
        <end position="1009"/>
    </location>
</feature>
<dbReference type="STRING" id="46835.A0A504Y9A2"/>
<evidence type="ECO:0000313" key="5">
    <source>
        <dbReference type="Proteomes" id="UP000316759"/>
    </source>
</evidence>
<dbReference type="InterPro" id="IPR036179">
    <property type="entry name" value="Ig-like_dom_sf"/>
</dbReference>
<feature type="domain" description="Ig-like" evidence="3">
    <location>
        <begin position="1074"/>
        <end position="1125"/>
    </location>
</feature>
<reference evidence="4 5" key="1">
    <citation type="submission" date="2019-04" db="EMBL/GenBank/DDBJ databases">
        <title>Annotation for the trematode Fasciola gigantica.</title>
        <authorList>
            <person name="Choi Y.-J."/>
        </authorList>
    </citation>
    <scope>NUCLEOTIDE SEQUENCE [LARGE SCALE GENOMIC DNA]</scope>
    <source>
        <strain evidence="4">Uganda_cow_1</strain>
    </source>
</reference>
<keyword evidence="2" id="KW-0393">Immunoglobulin domain</keyword>
<dbReference type="SUPFAM" id="SSF48726">
    <property type="entry name" value="Immunoglobulin"/>
    <property type="match status" value="11"/>
</dbReference>
<dbReference type="PANTHER" id="PTHR10075:SF100">
    <property type="entry name" value="FASCICLIN-2"/>
    <property type="match status" value="1"/>
</dbReference>
<dbReference type="GO" id="GO:0007411">
    <property type="term" value="P:axon guidance"/>
    <property type="evidence" value="ECO:0007669"/>
    <property type="project" value="TreeGrafter"/>
</dbReference>
<dbReference type="GO" id="GO:0005886">
    <property type="term" value="C:plasma membrane"/>
    <property type="evidence" value="ECO:0007669"/>
    <property type="project" value="TreeGrafter"/>
</dbReference>
<evidence type="ECO:0000313" key="4">
    <source>
        <dbReference type="EMBL" id="TPP57161.1"/>
    </source>
</evidence>
<dbReference type="GO" id="GO:0030424">
    <property type="term" value="C:axon"/>
    <property type="evidence" value="ECO:0007669"/>
    <property type="project" value="TreeGrafter"/>
</dbReference>
<name>A0A504Y9A2_FASGI</name>
<dbReference type="GO" id="GO:0070593">
    <property type="term" value="P:dendrite self-avoidance"/>
    <property type="evidence" value="ECO:0007669"/>
    <property type="project" value="TreeGrafter"/>
</dbReference>
<proteinExistence type="predicted"/>
<feature type="domain" description="Ig-like" evidence="3">
    <location>
        <begin position="424"/>
        <end position="520"/>
    </location>
</feature>
<dbReference type="InterPro" id="IPR013783">
    <property type="entry name" value="Ig-like_fold"/>
</dbReference>
<dbReference type="InterPro" id="IPR003598">
    <property type="entry name" value="Ig_sub2"/>
</dbReference>
<feature type="domain" description="Ig-like" evidence="3">
    <location>
        <begin position="814"/>
        <end position="902"/>
    </location>
</feature>
<dbReference type="Pfam" id="PF07679">
    <property type="entry name" value="I-set"/>
    <property type="match status" value="7"/>
</dbReference>
<feature type="domain" description="Ig-like" evidence="3">
    <location>
        <begin position="31"/>
        <end position="118"/>
    </location>
</feature>
<dbReference type="GO" id="GO:0098632">
    <property type="term" value="F:cell-cell adhesion mediator activity"/>
    <property type="evidence" value="ECO:0007669"/>
    <property type="project" value="TreeGrafter"/>
</dbReference>
<evidence type="ECO:0000256" key="1">
    <source>
        <dbReference type="ARBA" id="ARBA00023157"/>
    </source>
</evidence>
<gene>
    <name evidence="4" type="ORF">FGIG_10722</name>
</gene>
<dbReference type="OrthoDB" id="5985519at2759"/>
<dbReference type="CDD" id="cd00096">
    <property type="entry name" value="Ig"/>
    <property type="match status" value="2"/>
</dbReference>
<evidence type="ECO:0000259" key="3">
    <source>
        <dbReference type="PROSITE" id="PS50835"/>
    </source>
</evidence>
<protein>
    <submittedName>
        <fullName evidence="4">Hemicentin 1</fullName>
    </submittedName>
</protein>
<feature type="domain" description="Ig-like" evidence="3">
    <location>
        <begin position="122"/>
        <end position="217"/>
    </location>
</feature>
<dbReference type="InterPro" id="IPR007110">
    <property type="entry name" value="Ig-like_dom"/>
</dbReference>
<feature type="domain" description="Ig-like" evidence="3">
    <location>
        <begin position="220"/>
        <end position="333"/>
    </location>
</feature>
<dbReference type="SMART" id="SM00406">
    <property type="entry name" value="IGv"/>
    <property type="match status" value="5"/>
</dbReference>
<dbReference type="PROSITE" id="PS50835">
    <property type="entry name" value="IG_LIKE"/>
    <property type="match status" value="11"/>
</dbReference>
<accession>A0A504Y9A2</accession>
<comment type="caution">
    <text evidence="4">The sequence shown here is derived from an EMBL/GenBank/DDBJ whole genome shotgun (WGS) entry which is preliminary data.</text>
</comment>
<dbReference type="EMBL" id="SUNJ01013598">
    <property type="protein sequence ID" value="TPP57161.1"/>
    <property type="molecule type" value="Genomic_DNA"/>
</dbReference>
<dbReference type="FunFam" id="2.60.40.10:FF:000032">
    <property type="entry name" value="palladin isoform X1"/>
    <property type="match status" value="4"/>
</dbReference>
<dbReference type="Proteomes" id="UP000316759">
    <property type="component" value="Unassembled WGS sequence"/>
</dbReference>
<organism evidence="4 5">
    <name type="scientific">Fasciola gigantica</name>
    <name type="common">Giant liver fluke</name>
    <dbReference type="NCBI Taxonomy" id="46835"/>
    <lineage>
        <taxon>Eukaryota</taxon>
        <taxon>Metazoa</taxon>
        <taxon>Spiralia</taxon>
        <taxon>Lophotrochozoa</taxon>
        <taxon>Platyhelminthes</taxon>
        <taxon>Trematoda</taxon>
        <taxon>Digenea</taxon>
        <taxon>Plagiorchiida</taxon>
        <taxon>Echinostomata</taxon>
        <taxon>Echinostomatoidea</taxon>
        <taxon>Fasciolidae</taxon>
        <taxon>Fasciola</taxon>
    </lineage>
</organism>
<dbReference type="InterPro" id="IPR003599">
    <property type="entry name" value="Ig_sub"/>
</dbReference>
<sequence>MSLFFFSFTCVGTNKGGSTEIVYEVIALEKPAIEDFNEKAVVFVNNTITLTCEAIGSPPPKITWFFQGQPLNLNKTYGYRLVGPKNLMLLSASPYQGGEYTCLAENEAGSAKATTILTVFEPTSDRQMAQNLTIKTIEIGGNITFTCVMSSNPPAQIKWLKDEKDIFSVMPQDRFSISPDGSTLTLLSVKTEDQGEFKCLAINIPGSWNYRYTLEVTSSPGILRHSSSQSHIDVNRGQDLRLQCLATANPEPIYQWLKDETPLTMRVLALGDEVVDTRSVRANTTGISTRFSIHDNGRLLIVQNVQTEDAGEYTCVASNPVGEDRLHISVTVSSAPGFTDSLDHESPVMERGKSNALWCNATGYPEPKIRWEYELPPTGAGDRNLKLHHGNQQLYFPNVDYGVITRYTCVAKNKAGEIRRIFDPTLVYAPVITGSEGKNPRPVLQDASTRLTCDWEAAPRAKVEWFKDGELIDSIRFPRANISTSQTQLYLNNVQSADAGNYRCVVTNDYGRARRQWAVEVMCESKILLKMYPSFSLLFLMTLHPAPPSIRFSTPEAQDQLQFLWSPLRLALFCVASGQPPPKIKWTRDGKPIDTNRFTISEDQVHLRLMKVEENDGGRYACLVSSDYGQASRTFDVKITYAPRLESDGQLQYSLERTVGGSALLECLVSGNPRPKITWFKDGQPLQQLPYRQISYCCGSSLTEIPTAPARIDRGRVRTEHTIREGEELILPCPANGSPIPKIQFSRTGDAGAAGAGFMWTEQNMPRHAVVSQDRQTLTMFRTTKEDSGTYQCNASNAVGWDIMEYIVRVRVPPTFDTSNVQPEVHWFVNQTRSLDCTLTEGIDPPPQIKWERHGAPVVTGPDVQISLDGSKLTVPLVQPRDAGEYVCHAQNEVGKSTQVFNVLVYVRPRFIDSTRRTHVQAIQNETIQLACEATGEPRPRFAWFKRDVEILRQKVISPHFEGSQRSNIAILSGDQLLQISNIQLEDKGEYACTASNGGGTIEKKFNVTVIAAPRFPSEFVRFREKLVVRLGADVDFECPVLGSPPPTITWYYNGAPLTQFTSPSKYLFEEEVPPLVRLDKTEVREREGATFTVHCSAEGQPKPTLEWSREAGGLFRLGTSVDIA</sequence>
<dbReference type="InterPro" id="IPR013106">
    <property type="entry name" value="Ig_V-set"/>
</dbReference>
<feature type="domain" description="Ig-like" evidence="3">
    <location>
        <begin position="643"/>
        <end position="797"/>
    </location>
</feature>